<dbReference type="EMBL" id="DVNO01000036">
    <property type="protein sequence ID" value="HIU65791.1"/>
    <property type="molecule type" value="Genomic_DNA"/>
</dbReference>
<sequence length="169" mass="19353">MQLTKEIAEKKLSDMNMRDMPIMDYHPIPAMVAPDWFKKYKKLCHEFIISLTDSIEQLAFMNLSQDEFMALITGRKIPQNLSIRFRVPLIWGGKLEIDNMFMCWTFPNSQNLDRFIQDQNDANIVWLPNPATKIYVPGHNLSGGDGGNATEDRLSQMAAQIAASRGMEQ</sequence>
<comment type="caution">
    <text evidence="1">The sequence shown here is derived from an EMBL/GenBank/DDBJ whole genome shotgun (WGS) entry which is preliminary data.</text>
</comment>
<gene>
    <name evidence="1" type="ORF">IAC63_04110</name>
</gene>
<name>A0A9D1MT88_9PROT</name>
<reference evidence="1" key="2">
    <citation type="journal article" date="2021" name="PeerJ">
        <title>Extensive microbial diversity within the chicken gut microbiome revealed by metagenomics and culture.</title>
        <authorList>
            <person name="Gilroy R."/>
            <person name="Ravi A."/>
            <person name="Getino M."/>
            <person name="Pursley I."/>
            <person name="Horton D.L."/>
            <person name="Alikhan N.F."/>
            <person name="Baker D."/>
            <person name="Gharbi K."/>
            <person name="Hall N."/>
            <person name="Watson M."/>
            <person name="Adriaenssens E.M."/>
            <person name="Foster-Nyarko E."/>
            <person name="Jarju S."/>
            <person name="Secka A."/>
            <person name="Antonio M."/>
            <person name="Oren A."/>
            <person name="Chaudhuri R.R."/>
            <person name="La Ragione R."/>
            <person name="Hildebrand F."/>
            <person name="Pallen M.J."/>
        </authorList>
    </citation>
    <scope>NUCLEOTIDE SEQUENCE</scope>
    <source>
        <strain evidence="1">CHK136-897</strain>
    </source>
</reference>
<dbReference type="AlphaFoldDB" id="A0A9D1MT88"/>
<proteinExistence type="predicted"/>
<evidence type="ECO:0000313" key="2">
    <source>
        <dbReference type="Proteomes" id="UP000824142"/>
    </source>
</evidence>
<protein>
    <submittedName>
        <fullName evidence="1">Uncharacterized protein</fullName>
    </submittedName>
</protein>
<reference evidence="1" key="1">
    <citation type="submission" date="2020-10" db="EMBL/GenBank/DDBJ databases">
        <authorList>
            <person name="Gilroy R."/>
        </authorList>
    </citation>
    <scope>NUCLEOTIDE SEQUENCE</scope>
    <source>
        <strain evidence="1">CHK136-897</strain>
    </source>
</reference>
<accession>A0A9D1MT88</accession>
<dbReference type="Proteomes" id="UP000824142">
    <property type="component" value="Unassembled WGS sequence"/>
</dbReference>
<organism evidence="1 2">
    <name type="scientific">Candidatus Enterousia avicola</name>
    <dbReference type="NCBI Taxonomy" id="2840787"/>
    <lineage>
        <taxon>Bacteria</taxon>
        <taxon>Pseudomonadati</taxon>
        <taxon>Pseudomonadota</taxon>
        <taxon>Alphaproteobacteria</taxon>
        <taxon>Candidatus Enterousia</taxon>
    </lineage>
</organism>
<evidence type="ECO:0000313" key="1">
    <source>
        <dbReference type="EMBL" id="HIU65791.1"/>
    </source>
</evidence>